<feature type="region of interest" description="Disordered" evidence="8">
    <location>
        <begin position="1"/>
        <end position="25"/>
    </location>
</feature>
<feature type="domain" description="ABC transmembrane type-1" evidence="9">
    <location>
        <begin position="96"/>
        <end position="305"/>
    </location>
</feature>
<dbReference type="Proteomes" id="UP000276232">
    <property type="component" value="Unassembled WGS sequence"/>
</dbReference>
<feature type="transmembrane region" description="Helical" evidence="7">
    <location>
        <begin position="32"/>
        <end position="56"/>
    </location>
</feature>
<dbReference type="EMBL" id="RJKN01000012">
    <property type="protein sequence ID" value="ROP26609.1"/>
    <property type="molecule type" value="Genomic_DNA"/>
</dbReference>
<gene>
    <name evidence="10" type="ORF">EDC03_3370</name>
</gene>
<keyword evidence="10" id="KW-0762">Sugar transport</keyword>
<dbReference type="GO" id="GO:0055085">
    <property type="term" value="P:transmembrane transport"/>
    <property type="evidence" value="ECO:0007669"/>
    <property type="project" value="InterPro"/>
</dbReference>
<feature type="transmembrane region" description="Helical" evidence="7">
    <location>
        <begin position="287"/>
        <end position="308"/>
    </location>
</feature>
<dbReference type="OrthoDB" id="9804439at2"/>
<evidence type="ECO:0000313" key="10">
    <source>
        <dbReference type="EMBL" id="ROP26609.1"/>
    </source>
</evidence>
<evidence type="ECO:0000313" key="11">
    <source>
        <dbReference type="Proteomes" id="UP000276232"/>
    </source>
</evidence>
<proteinExistence type="inferred from homology"/>
<dbReference type="InParanoid" id="A0A3N1G8N2"/>
<dbReference type="InterPro" id="IPR050809">
    <property type="entry name" value="UgpAE/MalFG_permease"/>
</dbReference>
<feature type="transmembrane region" description="Helical" evidence="7">
    <location>
        <begin position="133"/>
        <end position="153"/>
    </location>
</feature>
<reference evidence="10 11" key="1">
    <citation type="journal article" date="2015" name="Stand. Genomic Sci.">
        <title>Genomic Encyclopedia of Bacterial and Archaeal Type Strains, Phase III: the genomes of soil and plant-associated and newly described type strains.</title>
        <authorList>
            <person name="Whitman W.B."/>
            <person name="Woyke T."/>
            <person name="Klenk H.P."/>
            <person name="Zhou Y."/>
            <person name="Lilburn T.G."/>
            <person name="Beck B.J."/>
            <person name="De Vos P."/>
            <person name="Vandamme P."/>
            <person name="Eisen J.A."/>
            <person name="Garrity G."/>
            <person name="Hugenholtz P."/>
            <person name="Kyrpides N.C."/>
        </authorList>
    </citation>
    <scope>NUCLEOTIDE SEQUENCE [LARGE SCALE GENOMIC DNA]</scope>
    <source>
        <strain evidence="10 11">CECT 7306</strain>
    </source>
</reference>
<comment type="caution">
    <text evidence="10">The sequence shown here is derived from an EMBL/GenBank/DDBJ whole genome shotgun (WGS) entry which is preliminary data.</text>
</comment>
<dbReference type="AlphaFoldDB" id="A0A3N1G8N2"/>
<dbReference type="InterPro" id="IPR035906">
    <property type="entry name" value="MetI-like_sf"/>
</dbReference>
<evidence type="ECO:0000259" key="9">
    <source>
        <dbReference type="PROSITE" id="PS50928"/>
    </source>
</evidence>
<sequence length="315" mass="33803">MTTTAPAPTGTPPREAGRRRRRGAAHLGRRDTAVLAAMLGVPLLLSLALVWGPALLSVALSFTRWNGVGELTDAVPVGLENYRQVVTNYPPFWPALQHNVVWLVVFLVLATPTGLLLAVLLDKELRGTRVYQSAIFLPVVLSLALVGFIWQLVYSRDQGLLNAVLGTDVDWVGDSSINLWAALLAASWRHVGYVMVLFLAGLKGVDPALKEAAALDGAGEVQVFRHVTLPSLAPTSVVVLVITVIEALRAFDLVYVLNRGRNGLELLSVLVTDNIIGEASRIGYGSAVATILLVVSLGVIVPYLVVVLRERRGAS</sequence>
<keyword evidence="5 7" id="KW-1133">Transmembrane helix</keyword>
<keyword evidence="11" id="KW-1185">Reference proteome</keyword>
<dbReference type="PANTHER" id="PTHR43227:SF8">
    <property type="entry name" value="DIACETYLCHITOBIOSE UPTAKE SYSTEM PERMEASE PROTEIN DASB"/>
    <property type="match status" value="1"/>
</dbReference>
<evidence type="ECO:0000256" key="4">
    <source>
        <dbReference type="ARBA" id="ARBA00022692"/>
    </source>
</evidence>
<evidence type="ECO:0000256" key="1">
    <source>
        <dbReference type="ARBA" id="ARBA00004651"/>
    </source>
</evidence>
<comment type="subcellular location">
    <subcellularLocation>
        <location evidence="1 7">Cell membrane</location>
        <topology evidence="1 7">Multi-pass membrane protein</topology>
    </subcellularLocation>
</comment>
<accession>A0A3N1G8N2</accession>
<keyword evidence="2 7" id="KW-0813">Transport</keyword>
<name>A0A3N1G8N2_9ACTN</name>
<evidence type="ECO:0000256" key="8">
    <source>
        <dbReference type="SAM" id="MobiDB-lite"/>
    </source>
</evidence>
<evidence type="ECO:0000256" key="6">
    <source>
        <dbReference type="ARBA" id="ARBA00023136"/>
    </source>
</evidence>
<keyword evidence="4 7" id="KW-0812">Transmembrane</keyword>
<evidence type="ECO:0000256" key="3">
    <source>
        <dbReference type="ARBA" id="ARBA00022475"/>
    </source>
</evidence>
<evidence type="ECO:0000256" key="2">
    <source>
        <dbReference type="ARBA" id="ARBA00022448"/>
    </source>
</evidence>
<dbReference type="PROSITE" id="PS50928">
    <property type="entry name" value="ABC_TM1"/>
    <property type="match status" value="1"/>
</dbReference>
<feature type="transmembrane region" description="Helical" evidence="7">
    <location>
        <begin position="100"/>
        <end position="121"/>
    </location>
</feature>
<feature type="transmembrane region" description="Helical" evidence="7">
    <location>
        <begin position="223"/>
        <end position="245"/>
    </location>
</feature>
<comment type="similarity">
    <text evidence="7">Belongs to the binding-protein-dependent transport system permease family.</text>
</comment>
<feature type="compositionally biased region" description="Low complexity" evidence="8">
    <location>
        <begin position="1"/>
        <end position="14"/>
    </location>
</feature>
<dbReference type="PANTHER" id="PTHR43227">
    <property type="entry name" value="BLL4140 PROTEIN"/>
    <property type="match status" value="1"/>
</dbReference>
<dbReference type="InterPro" id="IPR000515">
    <property type="entry name" value="MetI-like"/>
</dbReference>
<dbReference type="Gene3D" id="1.10.3720.10">
    <property type="entry name" value="MetI-like"/>
    <property type="match status" value="1"/>
</dbReference>
<keyword evidence="6 7" id="KW-0472">Membrane</keyword>
<protein>
    <submittedName>
        <fullName evidence="10">Multiple sugar transport system permease protein</fullName>
    </submittedName>
</protein>
<dbReference type="CDD" id="cd06261">
    <property type="entry name" value="TM_PBP2"/>
    <property type="match status" value="1"/>
</dbReference>
<dbReference type="SUPFAM" id="SSF161098">
    <property type="entry name" value="MetI-like"/>
    <property type="match status" value="1"/>
</dbReference>
<evidence type="ECO:0000256" key="5">
    <source>
        <dbReference type="ARBA" id="ARBA00022989"/>
    </source>
</evidence>
<dbReference type="RefSeq" id="WP_123381425.1">
    <property type="nucleotide sequence ID" value="NZ_RJKN01000012.1"/>
</dbReference>
<feature type="transmembrane region" description="Helical" evidence="7">
    <location>
        <begin position="179"/>
        <end position="202"/>
    </location>
</feature>
<evidence type="ECO:0000256" key="7">
    <source>
        <dbReference type="RuleBase" id="RU363032"/>
    </source>
</evidence>
<dbReference type="Pfam" id="PF00528">
    <property type="entry name" value="BPD_transp_1"/>
    <property type="match status" value="1"/>
</dbReference>
<dbReference type="GO" id="GO:0005886">
    <property type="term" value="C:plasma membrane"/>
    <property type="evidence" value="ECO:0007669"/>
    <property type="project" value="UniProtKB-SubCell"/>
</dbReference>
<organism evidence="10 11">
    <name type="scientific">Pseudokineococcus lusitanus</name>
    <dbReference type="NCBI Taxonomy" id="763993"/>
    <lineage>
        <taxon>Bacteria</taxon>
        <taxon>Bacillati</taxon>
        <taxon>Actinomycetota</taxon>
        <taxon>Actinomycetes</taxon>
        <taxon>Kineosporiales</taxon>
        <taxon>Kineosporiaceae</taxon>
        <taxon>Pseudokineococcus</taxon>
    </lineage>
</organism>
<keyword evidence="3" id="KW-1003">Cell membrane</keyword>